<keyword evidence="2" id="KW-1185">Reference proteome</keyword>
<sequence>MSNPLTFELSSCELSIKVQDTNVSKISRLSQIVFKTCSIMQTQTGIYWELVENGWGAGFNNE</sequence>
<comment type="caution">
    <text evidence="1">The sequence shown here is derived from an EMBL/GenBank/DDBJ whole genome shotgun (WGS) entry which is preliminary data.</text>
</comment>
<dbReference type="AlphaFoldDB" id="A0A512QQS5"/>
<organism evidence="1 2">
    <name type="scientific">Staphylococcus piscifermentans</name>
    <dbReference type="NCBI Taxonomy" id="70258"/>
    <lineage>
        <taxon>Bacteria</taxon>
        <taxon>Bacillati</taxon>
        <taxon>Bacillota</taxon>
        <taxon>Bacilli</taxon>
        <taxon>Bacillales</taxon>
        <taxon>Staphylococcaceae</taxon>
        <taxon>Staphylococcus</taxon>
    </lineage>
</organism>
<protein>
    <submittedName>
        <fullName evidence="1">Uncharacterized protein</fullName>
    </submittedName>
</protein>
<accession>A0A512QQS5</accession>
<dbReference type="EMBL" id="BKAR01000048">
    <property type="protein sequence ID" value="GEP85780.1"/>
    <property type="molecule type" value="Genomic_DNA"/>
</dbReference>
<name>A0A512QQS5_9STAP</name>
<evidence type="ECO:0000313" key="2">
    <source>
        <dbReference type="Proteomes" id="UP000321736"/>
    </source>
</evidence>
<reference evidence="1 2" key="1">
    <citation type="submission" date="2019-07" db="EMBL/GenBank/DDBJ databases">
        <title>Whole genome shotgun sequence of Staphylococcus piscifermentans NBRC 109625.</title>
        <authorList>
            <person name="Hosoyama A."/>
            <person name="Uohara A."/>
            <person name="Ohji S."/>
            <person name="Ichikawa N."/>
        </authorList>
    </citation>
    <scope>NUCLEOTIDE SEQUENCE [LARGE SCALE GENOMIC DNA]</scope>
    <source>
        <strain evidence="1 2">NBRC 109625</strain>
    </source>
</reference>
<dbReference type="Proteomes" id="UP000321736">
    <property type="component" value="Unassembled WGS sequence"/>
</dbReference>
<evidence type="ECO:0000313" key="1">
    <source>
        <dbReference type="EMBL" id="GEP85780.1"/>
    </source>
</evidence>
<gene>
    <name evidence="1" type="ORF">SPI02_23650</name>
</gene>
<proteinExistence type="predicted"/>